<dbReference type="GO" id="GO:0005525">
    <property type="term" value="F:GTP binding"/>
    <property type="evidence" value="ECO:0007669"/>
    <property type="project" value="UniProtKB-KW"/>
</dbReference>
<dbReference type="PANTHER" id="PTHR23115">
    <property type="entry name" value="TRANSLATION FACTOR"/>
    <property type="match status" value="1"/>
</dbReference>
<evidence type="ECO:0000256" key="12">
    <source>
        <dbReference type="SAM" id="MobiDB-lite"/>
    </source>
</evidence>
<dbReference type="GO" id="GO:0005737">
    <property type="term" value="C:cytoplasm"/>
    <property type="evidence" value="ECO:0007669"/>
    <property type="project" value="UniProtKB-SubCell"/>
</dbReference>
<keyword evidence="5" id="KW-0378">Hydrolase</keyword>
<dbReference type="Pfam" id="PF22594">
    <property type="entry name" value="GTP-eEF1A_C"/>
    <property type="match status" value="1"/>
</dbReference>
<feature type="compositionally biased region" description="Polar residues" evidence="12">
    <location>
        <begin position="155"/>
        <end position="182"/>
    </location>
</feature>
<comment type="subunit">
    <text evidence="10">Component of the Dom34-Hbs1 complex, also named Pelota-HBS1L complex, composed of dom34 and hbs1.</text>
</comment>
<evidence type="ECO:0000256" key="6">
    <source>
        <dbReference type="ARBA" id="ARBA00022845"/>
    </source>
</evidence>
<sequence length="822" mass="91613">MSKFYDEDDVADYDDEVPNFQDEDEFDDYLNDDEFELMKQLFPQAKKELQDYQGWDNLSVKVSIFDNNFELGPAMVELKRRFKKKEPKPEKKLSALEALARKRAESKLNKTPLVSTVPKVPLLDRLKSGDKQTSTATKTSINLAGRLQSLKKEGTTTCNDSGDQTKKINGTTRTKSSLQSKTHTLASRLANLRKHKPGTEIASTSDKEEVKKDAIHDNTRTSDNKYHRDDSWSILNQLKNSSCFCNVNSIMAIEKTPVSAGIADKQVSNSTFKRKHDDMFSIFYPNTNYRAVKKQAVANFSKPSPDDVVVNKQKAAFEVDKVNEKVADLSLNDEKTNEEPEYVTSEDDDNEPSAEEPLVKTHKKAEIPTKPKNPIDIASYLKTKKPHLNFVVLGHVDAGKSTLMGRLLYEVGAVDSKLIRKLEKESEIIGKSSFHLAWVMDQTAEERNRGVTVDICTSDFETTKSTFTIVDAPGHRDFVPNAITGISQADVAVLSVDCGTDAFESGFNLDGQTKEHTLLARSLGIKHIIVAMNKMDTVSWQESRFRDIQSELTVFFEEIGYKSKDLSWVPCSGLTGEGIFKTAYPSSQTWYQGPNLVGELENIAAKHSTIGEDVTKEPFVFSILDVTSNSKKTNTIISGKVESGTVQPGESITVFPSEQSCVVDSILHGNDSQKGDIAVRGDFVQLKLLTAFVEDIQCGDLASIVGVDIPSSQEFTSTLLTFKLDRPLLPGTPLILFRGATEQPCRIKKLCYSVDKRKLSKVLKKKVKHLGSQQAAVVEIELVQKTRRIPMFTCEQNKKLGRVVIRKEGKTVGAALIKSLDY</sequence>
<evidence type="ECO:0000313" key="14">
    <source>
        <dbReference type="EMBL" id="CDO91876.1"/>
    </source>
</evidence>
<feature type="domain" description="Tr-type G" evidence="13">
    <location>
        <begin position="385"/>
        <end position="609"/>
    </location>
</feature>
<evidence type="ECO:0000256" key="2">
    <source>
        <dbReference type="ARBA" id="ARBA00007249"/>
    </source>
</evidence>
<feature type="region of interest" description="Disordered" evidence="12">
    <location>
        <begin position="153"/>
        <end position="182"/>
    </location>
</feature>
<accession>A0A0A8L0U8</accession>
<dbReference type="InterPro" id="IPR027417">
    <property type="entry name" value="P-loop_NTPase"/>
</dbReference>
<dbReference type="SUPFAM" id="SSF50465">
    <property type="entry name" value="EF-Tu/eEF-1alpha/eIF2-gamma C-terminal domain"/>
    <property type="match status" value="1"/>
</dbReference>
<evidence type="ECO:0000256" key="8">
    <source>
        <dbReference type="ARBA" id="ARBA00023134"/>
    </source>
</evidence>
<evidence type="ECO:0000259" key="13">
    <source>
        <dbReference type="PROSITE" id="PS51722"/>
    </source>
</evidence>
<comment type="subcellular location">
    <subcellularLocation>
        <location evidence="1">Cytoplasm</location>
    </subcellularLocation>
</comment>
<proteinExistence type="inferred from homology"/>
<dbReference type="FunFam" id="3.40.50.300:FF:000204">
    <property type="entry name" value="Translation elongation factor Tu"/>
    <property type="match status" value="1"/>
</dbReference>
<evidence type="ECO:0000256" key="9">
    <source>
        <dbReference type="ARBA" id="ARBA00049117"/>
    </source>
</evidence>
<dbReference type="InterPro" id="IPR050100">
    <property type="entry name" value="TRAFAC_GTPase_members"/>
</dbReference>
<feature type="region of interest" description="Disordered" evidence="12">
    <location>
        <begin position="330"/>
        <end position="368"/>
    </location>
</feature>
<gene>
    <name evidence="14" type="ORF">KLDO_g207</name>
</gene>
<dbReference type="Pfam" id="PF08938">
    <property type="entry name" value="HBS1_N"/>
    <property type="match status" value="1"/>
</dbReference>
<dbReference type="GO" id="GO:0006417">
    <property type="term" value="P:regulation of translation"/>
    <property type="evidence" value="ECO:0007669"/>
    <property type="project" value="UniProtKB-KW"/>
</dbReference>
<dbReference type="GO" id="GO:0003924">
    <property type="term" value="F:GTPase activity"/>
    <property type="evidence" value="ECO:0007669"/>
    <property type="project" value="InterPro"/>
</dbReference>
<dbReference type="Proteomes" id="UP000031516">
    <property type="component" value="Unassembled WGS sequence"/>
</dbReference>
<evidence type="ECO:0000256" key="11">
    <source>
        <dbReference type="ARBA" id="ARBA00074866"/>
    </source>
</evidence>
<evidence type="ECO:0000256" key="1">
    <source>
        <dbReference type="ARBA" id="ARBA00004496"/>
    </source>
</evidence>
<evidence type="ECO:0000313" key="15">
    <source>
        <dbReference type="Proteomes" id="UP000031516"/>
    </source>
</evidence>
<evidence type="ECO:0000256" key="10">
    <source>
        <dbReference type="ARBA" id="ARBA00063537"/>
    </source>
</evidence>
<evidence type="ECO:0000256" key="7">
    <source>
        <dbReference type="ARBA" id="ARBA00022917"/>
    </source>
</evidence>
<protein>
    <recommendedName>
        <fullName evidence="11">Elongation factor 1 alpha-like protein</fullName>
    </recommendedName>
</protein>
<dbReference type="CDD" id="cd01883">
    <property type="entry name" value="EF1_alpha"/>
    <property type="match status" value="1"/>
</dbReference>
<dbReference type="InterPro" id="IPR000795">
    <property type="entry name" value="T_Tr_GTP-bd_dom"/>
</dbReference>
<keyword evidence="3" id="KW-0963">Cytoplasm</keyword>
<comment type="similarity">
    <text evidence="2">Belongs to the TRAFAC class translation factor GTPase superfamily. Classic translation factor GTPase family. EF-Tu/EF-1A subfamily.</text>
</comment>
<keyword evidence="15" id="KW-1185">Reference proteome</keyword>
<dbReference type="FunFam" id="2.40.30.10:FF:000070">
    <property type="entry name" value="Translation elongation factor EF-1 subunit"/>
    <property type="match status" value="1"/>
</dbReference>
<evidence type="ECO:0000256" key="5">
    <source>
        <dbReference type="ARBA" id="ARBA00022801"/>
    </source>
</evidence>
<dbReference type="OrthoDB" id="342024at2759"/>
<dbReference type="InterPro" id="IPR031157">
    <property type="entry name" value="G_TR_CS"/>
</dbReference>
<name>A0A0A8L0U8_9SACH</name>
<evidence type="ECO:0000256" key="4">
    <source>
        <dbReference type="ARBA" id="ARBA00022741"/>
    </source>
</evidence>
<dbReference type="SUPFAM" id="SSF52540">
    <property type="entry name" value="P-loop containing nucleoside triphosphate hydrolases"/>
    <property type="match status" value="1"/>
</dbReference>
<evidence type="ECO:0000256" key="3">
    <source>
        <dbReference type="ARBA" id="ARBA00022490"/>
    </source>
</evidence>
<comment type="catalytic activity">
    <reaction evidence="9">
        <text>GTP + H2O = GDP + phosphate + H(+)</text>
        <dbReference type="Rhea" id="RHEA:19669"/>
        <dbReference type="ChEBI" id="CHEBI:15377"/>
        <dbReference type="ChEBI" id="CHEBI:15378"/>
        <dbReference type="ChEBI" id="CHEBI:37565"/>
        <dbReference type="ChEBI" id="CHEBI:43474"/>
        <dbReference type="ChEBI" id="CHEBI:58189"/>
    </reaction>
    <physiologicalReaction direction="left-to-right" evidence="9">
        <dbReference type="Rhea" id="RHEA:19670"/>
    </physiologicalReaction>
</comment>
<dbReference type="AlphaFoldDB" id="A0A0A8L0U8"/>
<dbReference type="GO" id="GO:0006412">
    <property type="term" value="P:translation"/>
    <property type="evidence" value="ECO:0007669"/>
    <property type="project" value="UniProtKB-KW"/>
</dbReference>
<keyword evidence="7" id="KW-0648">Protein biosynthesis</keyword>
<dbReference type="InterPro" id="IPR015033">
    <property type="entry name" value="HBS1-like_N"/>
</dbReference>
<dbReference type="GO" id="GO:1990533">
    <property type="term" value="C:Dom34-Hbs1 complex"/>
    <property type="evidence" value="ECO:0007669"/>
    <property type="project" value="UniProtKB-ARBA"/>
</dbReference>
<dbReference type="InterPro" id="IPR054696">
    <property type="entry name" value="GTP-eEF1A_C"/>
</dbReference>
<organism evidence="14 15">
    <name type="scientific">Kluyveromyces dobzhanskii CBS 2104</name>
    <dbReference type="NCBI Taxonomy" id="1427455"/>
    <lineage>
        <taxon>Eukaryota</taxon>
        <taxon>Fungi</taxon>
        <taxon>Dikarya</taxon>
        <taxon>Ascomycota</taxon>
        <taxon>Saccharomycotina</taxon>
        <taxon>Saccharomycetes</taxon>
        <taxon>Saccharomycetales</taxon>
        <taxon>Saccharomycetaceae</taxon>
        <taxon>Kluyveromyces</taxon>
    </lineage>
</organism>
<comment type="caution">
    <text evidence="14">The sequence shown here is derived from an EMBL/GenBank/DDBJ whole genome shotgun (WGS) entry which is preliminary data.</text>
</comment>
<dbReference type="Gene3D" id="2.40.30.10">
    <property type="entry name" value="Translation factors"/>
    <property type="match status" value="2"/>
</dbReference>
<dbReference type="EMBL" id="CCBQ010000004">
    <property type="protein sequence ID" value="CDO91876.1"/>
    <property type="molecule type" value="Genomic_DNA"/>
</dbReference>
<dbReference type="SUPFAM" id="SSF50447">
    <property type="entry name" value="Translation proteins"/>
    <property type="match status" value="1"/>
</dbReference>
<dbReference type="Gene3D" id="3.40.50.300">
    <property type="entry name" value="P-loop containing nucleotide triphosphate hydrolases"/>
    <property type="match status" value="1"/>
</dbReference>
<keyword evidence="4" id="KW-0547">Nucleotide-binding</keyword>
<dbReference type="PRINTS" id="PR00315">
    <property type="entry name" value="ELONGATNFCT"/>
</dbReference>
<dbReference type="Pfam" id="PF00009">
    <property type="entry name" value="GTP_EFTU"/>
    <property type="match status" value="1"/>
</dbReference>
<dbReference type="InterPro" id="IPR009000">
    <property type="entry name" value="Transl_B-barrel_sf"/>
</dbReference>
<feature type="compositionally biased region" description="Acidic residues" evidence="12">
    <location>
        <begin position="339"/>
        <end position="354"/>
    </location>
</feature>
<dbReference type="PROSITE" id="PS00301">
    <property type="entry name" value="G_TR_1"/>
    <property type="match status" value="1"/>
</dbReference>
<dbReference type="PROSITE" id="PS51722">
    <property type="entry name" value="G_TR_2"/>
    <property type="match status" value="1"/>
</dbReference>
<reference evidence="14 15" key="1">
    <citation type="submission" date="2014-03" db="EMBL/GenBank/DDBJ databases">
        <title>The genome of Kluyveromyces dobzhanskii.</title>
        <authorList>
            <person name="Nystedt B."/>
            <person name="Astrom S."/>
        </authorList>
    </citation>
    <scope>NUCLEOTIDE SEQUENCE [LARGE SCALE GENOMIC DNA]</scope>
    <source>
        <strain evidence="14 15">CBS 2104</strain>
    </source>
</reference>
<dbReference type="InterPro" id="IPR009001">
    <property type="entry name" value="Transl_elong_EF1A/Init_IF2_C"/>
</dbReference>
<keyword evidence="6" id="KW-0810">Translation regulation</keyword>
<keyword evidence="8" id="KW-0342">GTP-binding</keyword>